<keyword evidence="3" id="KW-1185">Reference proteome</keyword>
<dbReference type="InterPro" id="IPR029068">
    <property type="entry name" value="Glyas_Bleomycin-R_OHBP_Dase"/>
</dbReference>
<dbReference type="EMBL" id="JBFWIC010000003">
    <property type="protein sequence ID" value="MEZ0473684.1"/>
    <property type="molecule type" value="Genomic_DNA"/>
</dbReference>
<dbReference type="InterPro" id="IPR041581">
    <property type="entry name" value="Glyoxalase_6"/>
</dbReference>
<organism evidence="2 3">
    <name type="scientific">Luteimonas salinilitoris</name>
    <dbReference type="NCBI Taxonomy" id="3237697"/>
    <lineage>
        <taxon>Bacteria</taxon>
        <taxon>Pseudomonadati</taxon>
        <taxon>Pseudomonadota</taxon>
        <taxon>Gammaproteobacteria</taxon>
        <taxon>Lysobacterales</taxon>
        <taxon>Lysobacteraceae</taxon>
        <taxon>Luteimonas</taxon>
    </lineage>
</organism>
<sequence length="141" mass="15126">MHLLVNIDVDDLARAERFYCEAFGLRPARRIGDGVLELLGAQAPIYLLKKDAGSIGAGAAGRSYARHWSPLHCDVVVDDLDAALARALAAGARKEGDVREDSWGRIVQLADPFGHGWCLLQFLGRGYDEIAAGPSAPDPTS</sequence>
<evidence type="ECO:0000313" key="2">
    <source>
        <dbReference type="EMBL" id="MEZ0473684.1"/>
    </source>
</evidence>
<accession>A0ABV4HLT2</accession>
<dbReference type="RefSeq" id="WP_370563114.1">
    <property type="nucleotide sequence ID" value="NZ_JBFWIB010000002.1"/>
</dbReference>
<feature type="domain" description="VOC" evidence="1">
    <location>
        <begin position="1"/>
        <end position="122"/>
    </location>
</feature>
<dbReference type="Gene3D" id="3.10.180.10">
    <property type="entry name" value="2,3-Dihydroxybiphenyl 1,2-Dioxygenase, domain 1"/>
    <property type="match status" value="1"/>
</dbReference>
<name>A0ABV4HLT2_9GAMM</name>
<evidence type="ECO:0000313" key="3">
    <source>
        <dbReference type="Proteomes" id="UP001566331"/>
    </source>
</evidence>
<dbReference type="CDD" id="cd06587">
    <property type="entry name" value="VOC"/>
    <property type="match status" value="1"/>
</dbReference>
<dbReference type="SUPFAM" id="SSF54593">
    <property type="entry name" value="Glyoxalase/Bleomycin resistance protein/Dihydroxybiphenyl dioxygenase"/>
    <property type="match status" value="1"/>
</dbReference>
<dbReference type="Proteomes" id="UP001566331">
    <property type="component" value="Unassembled WGS sequence"/>
</dbReference>
<dbReference type="PANTHER" id="PTHR34109">
    <property type="entry name" value="BNAUNNG04460D PROTEIN-RELATED"/>
    <property type="match status" value="1"/>
</dbReference>
<dbReference type="PROSITE" id="PS51819">
    <property type="entry name" value="VOC"/>
    <property type="match status" value="1"/>
</dbReference>
<dbReference type="PANTHER" id="PTHR34109:SF1">
    <property type="entry name" value="VOC DOMAIN-CONTAINING PROTEIN"/>
    <property type="match status" value="1"/>
</dbReference>
<dbReference type="Pfam" id="PF18029">
    <property type="entry name" value="Glyoxalase_6"/>
    <property type="match status" value="1"/>
</dbReference>
<proteinExistence type="predicted"/>
<gene>
    <name evidence="2" type="ORF">AB6713_03500</name>
</gene>
<dbReference type="InterPro" id="IPR037523">
    <property type="entry name" value="VOC_core"/>
</dbReference>
<protein>
    <submittedName>
        <fullName evidence="2">VOC family protein</fullName>
    </submittedName>
</protein>
<comment type="caution">
    <text evidence="2">The sequence shown here is derived from an EMBL/GenBank/DDBJ whole genome shotgun (WGS) entry which is preliminary data.</text>
</comment>
<reference evidence="2 3" key="1">
    <citation type="submission" date="2024-07" db="EMBL/GenBank/DDBJ databases">
        <title>Luteimonas salilacus sp. nov., isolated from the shore soil of Salt Lake in Tibet of China.</title>
        <authorList>
            <person name="Zhang X."/>
            <person name="Li A."/>
        </authorList>
    </citation>
    <scope>NUCLEOTIDE SEQUENCE [LARGE SCALE GENOMIC DNA]</scope>
    <source>
        <strain evidence="2 3">B3-2-R+30</strain>
    </source>
</reference>
<evidence type="ECO:0000259" key="1">
    <source>
        <dbReference type="PROSITE" id="PS51819"/>
    </source>
</evidence>